<keyword evidence="3" id="KW-0496">Mitochondrion</keyword>
<evidence type="ECO:0000256" key="7">
    <source>
        <dbReference type="ARBA" id="ARBA00038947"/>
    </source>
</evidence>
<evidence type="ECO:0000313" key="14">
    <source>
        <dbReference type="EMBL" id="PLW12270.1"/>
    </source>
</evidence>
<feature type="compositionally biased region" description="Polar residues" evidence="12">
    <location>
        <begin position="28"/>
        <end position="61"/>
    </location>
</feature>
<comment type="subcellular location">
    <subcellularLocation>
        <location evidence="1">Mitochondrion</location>
    </subcellularLocation>
</comment>
<dbReference type="InterPro" id="IPR006224">
    <property type="entry name" value="PsdUridine_synth_RluA-like_CS"/>
</dbReference>
<dbReference type="GO" id="GO:0005739">
    <property type="term" value="C:mitochondrion"/>
    <property type="evidence" value="ECO:0007669"/>
    <property type="project" value="UniProtKB-SubCell"/>
</dbReference>
<evidence type="ECO:0000313" key="17">
    <source>
        <dbReference type="EMBL" id="PLW46459.1"/>
    </source>
</evidence>
<feature type="region of interest" description="Disordered" evidence="12">
    <location>
        <begin position="28"/>
        <end position="104"/>
    </location>
</feature>
<dbReference type="GO" id="GO:0003723">
    <property type="term" value="F:RNA binding"/>
    <property type="evidence" value="ECO:0007669"/>
    <property type="project" value="InterPro"/>
</dbReference>
<accession>A0A2N5TJB7</accession>
<dbReference type="EC" id="5.4.99.43" evidence="7"/>
<keyword evidence="18" id="KW-1185">Reference proteome</keyword>
<dbReference type="InterPro" id="IPR006145">
    <property type="entry name" value="PsdUridine_synth_RsuA/RluA"/>
</dbReference>
<evidence type="ECO:0000256" key="2">
    <source>
        <dbReference type="ARBA" id="ARBA00010876"/>
    </source>
</evidence>
<dbReference type="OrthoDB" id="428658at2759"/>
<dbReference type="STRING" id="200324.A0A2N5TJB7"/>
<dbReference type="GO" id="GO:0000455">
    <property type="term" value="P:enzyme-directed rRNA pseudouridine synthesis"/>
    <property type="evidence" value="ECO:0007669"/>
    <property type="project" value="TreeGrafter"/>
</dbReference>
<comment type="catalytic activity">
    <reaction evidence="5">
        <text>uridine(2819) in 21S rRNA = pseudouridine(2819) in 21S rRNA</text>
        <dbReference type="Rhea" id="RHEA:42556"/>
        <dbReference type="Rhea" id="RHEA-COMP:10113"/>
        <dbReference type="Rhea" id="RHEA-COMP:10114"/>
        <dbReference type="ChEBI" id="CHEBI:65314"/>
        <dbReference type="ChEBI" id="CHEBI:65315"/>
        <dbReference type="EC" id="5.4.99.43"/>
    </reaction>
</comment>
<dbReference type="EMBL" id="PGCJ01000261">
    <property type="protein sequence ID" value="PLW35251.1"/>
    <property type="molecule type" value="Genomic_DNA"/>
</dbReference>
<dbReference type="PANTHER" id="PTHR21600">
    <property type="entry name" value="MITOCHONDRIAL RNA PSEUDOURIDINE SYNTHASE"/>
    <property type="match status" value="1"/>
</dbReference>
<evidence type="ECO:0000256" key="9">
    <source>
        <dbReference type="ARBA" id="ARBA00041561"/>
    </source>
</evidence>
<sequence>MRSRLHSTLRLASSLSRNIQPSLLTRTATNNQLNIQPNSNSLNYFPSSHPSTRSKSPQDQPVDSKPLPFKDLGKETSTRTRRTRTRKKPPSEEEQEEERIQREEELTTKLEKAFTPPKILFENEKVVVIDKPAGCALQADLGSEPYIRWKLIMDYLEKRRGKLFIVHRLDKATTGAMILAKSSTASRTLSTQFKNSTVKKTYYAAIQFLTDRIGPIQDAKEAGQIECRMRNRNDRMVIAESNRTGADCKPTQTEWELVTATSNHAIVRLKPLTGRKHQLRLHCSRFLAGPIVGDFKYDFRYLSPQSQKAIHSFLNREAPGRLLLHCAEIEFKLYRKEQPREYTFSSFTRIPLPPRERASSCGGMEK</sequence>
<dbReference type="SUPFAM" id="SSF55120">
    <property type="entry name" value="Pseudouridine synthase"/>
    <property type="match status" value="1"/>
</dbReference>
<dbReference type="GO" id="GO:0160143">
    <property type="term" value="F:21S rRNA pseudouridine(2819) synthase activity"/>
    <property type="evidence" value="ECO:0007669"/>
    <property type="project" value="UniProtKB-EC"/>
</dbReference>
<proteinExistence type="inferred from homology"/>
<evidence type="ECO:0000313" key="15">
    <source>
        <dbReference type="EMBL" id="PLW25585.1"/>
    </source>
</evidence>
<evidence type="ECO:0000256" key="3">
    <source>
        <dbReference type="ARBA" id="ARBA00023128"/>
    </source>
</evidence>
<evidence type="ECO:0000256" key="11">
    <source>
        <dbReference type="ARBA" id="ARBA00042700"/>
    </source>
</evidence>
<dbReference type="CDD" id="cd02869">
    <property type="entry name" value="PseudoU_synth_RluA_like"/>
    <property type="match status" value="1"/>
</dbReference>
<evidence type="ECO:0000256" key="8">
    <source>
        <dbReference type="ARBA" id="ARBA00040626"/>
    </source>
</evidence>
<evidence type="ECO:0000313" key="19">
    <source>
        <dbReference type="Proteomes" id="UP000235392"/>
    </source>
</evidence>
<feature type="domain" description="Pseudouridine synthase RsuA/RluA-like" evidence="13">
    <location>
        <begin position="126"/>
        <end position="284"/>
    </location>
</feature>
<evidence type="ECO:0000256" key="4">
    <source>
        <dbReference type="ARBA" id="ARBA00023235"/>
    </source>
</evidence>
<comment type="caution">
    <text evidence="15">The sequence shown here is derived from an EMBL/GenBank/DDBJ whole genome shotgun (WGS) entry which is preliminary data.</text>
</comment>
<evidence type="ECO:0000313" key="16">
    <source>
        <dbReference type="EMBL" id="PLW35251.1"/>
    </source>
</evidence>
<protein>
    <recommendedName>
        <fullName evidence="8">21S rRNA pseudouridine(2819) synthase</fullName>
        <ecNumber evidence="7">5.4.99.43</ecNumber>
    </recommendedName>
    <alternativeName>
        <fullName evidence="10">Pseudouridine synthase 5</fullName>
    </alternativeName>
    <alternativeName>
        <fullName evidence="9">Pseudouridylate synthase PUS5</fullName>
    </alternativeName>
    <alternativeName>
        <fullName evidence="11">Uracil hydrolyase PUS5</fullName>
    </alternativeName>
</protein>
<evidence type="ECO:0000256" key="12">
    <source>
        <dbReference type="SAM" id="MobiDB-lite"/>
    </source>
</evidence>
<dbReference type="InterPro" id="IPR050188">
    <property type="entry name" value="RluA_PseudoU_synthase"/>
</dbReference>
<dbReference type="Proteomes" id="UP000235392">
    <property type="component" value="Unassembled WGS sequence"/>
</dbReference>
<dbReference type="InterPro" id="IPR020103">
    <property type="entry name" value="PsdUridine_synth_cat_dom_sf"/>
</dbReference>
<comment type="function">
    <text evidence="6">Pseudouridylate synthase responsible for the pseudouridine-2819 formation in mitochondrial 21S rRNA. May modulate the efficiency or the fidelity of the mitochondrial translation machinery.</text>
</comment>
<name>A0A2N5TJB7_9BASI</name>
<dbReference type="PROSITE" id="PS01129">
    <property type="entry name" value="PSI_RLU"/>
    <property type="match status" value="1"/>
</dbReference>
<dbReference type="EMBL" id="PGCJ01000988">
    <property type="protein sequence ID" value="PLW12270.1"/>
    <property type="molecule type" value="Genomic_DNA"/>
</dbReference>
<evidence type="ECO:0000256" key="10">
    <source>
        <dbReference type="ARBA" id="ARBA00041978"/>
    </source>
</evidence>
<reference evidence="18 19" key="1">
    <citation type="submission" date="2017-11" db="EMBL/GenBank/DDBJ databases">
        <title>De novo assembly and phasing of dikaryotic genomes from two isolates of Puccinia coronata f. sp. avenae, the causal agent of oat crown rust.</title>
        <authorList>
            <person name="Miller M.E."/>
            <person name="Zhang Y."/>
            <person name="Omidvar V."/>
            <person name="Sperschneider J."/>
            <person name="Schwessinger B."/>
            <person name="Raley C."/>
            <person name="Palmer J.M."/>
            <person name="Garnica D."/>
            <person name="Upadhyaya N."/>
            <person name="Rathjen J."/>
            <person name="Taylor J.M."/>
            <person name="Park R.F."/>
            <person name="Dodds P.N."/>
            <person name="Hirsch C.D."/>
            <person name="Kianian S.F."/>
            <person name="Figueroa M."/>
        </authorList>
    </citation>
    <scope>NUCLEOTIDE SEQUENCE [LARGE SCALE GENOMIC DNA]</scope>
    <source>
        <strain evidence="14">12NC29</strain>
        <strain evidence="15">12SD80</strain>
    </source>
</reference>
<comment type="similarity">
    <text evidence="2">Belongs to the pseudouridine synthase RluA family.</text>
</comment>
<dbReference type="PANTHER" id="PTHR21600:SF81">
    <property type="entry name" value="21S RRNA PSEUDOURIDINE(2819) SYNTHASE"/>
    <property type="match status" value="1"/>
</dbReference>
<dbReference type="Proteomes" id="UP000235388">
    <property type="component" value="Unassembled WGS sequence"/>
</dbReference>
<evidence type="ECO:0000259" key="13">
    <source>
        <dbReference type="Pfam" id="PF00849"/>
    </source>
</evidence>
<keyword evidence="4" id="KW-0413">Isomerase</keyword>
<gene>
    <name evidence="16" type="ORF">PCANC_21394</name>
    <name evidence="14" type="ORF">PCANC_21821</name>
    <name evidence="17" type="ORF">PCASD_06346</name>
    <name evidence="15" type="ORF">PCASD_26521</name>
</gene>
<dbReference type="Pfam" id="PF00849">
    <property type="entry name" value="PseudoU_synth_2"/>
    <property type="match status" value="1"/>
</dbReference>
<dbReference type="EMBL" id="PGCI01000039">
    <property type="protein sequence ID" value="PLW46459.1"/>
    <property type="molecule type" value="Genomic_DNA"/>
</dbReference>
<evidence type="ECO:0000256" key="6">
    <source>
        <dbReference type="ARBA" id="ARBA00037513"/>
    </source>
</evidence>
<evidence type="ECO:0000256" key="1">
    <source>
        <dbReference type="ARBA" id="ARBA00004173"/>
    </source>
</evidence>
<evidence type="ECO:0000256" key="5">
    <source>
        <dbReference type="ARBA" id="ARBA00036927"/>
    </source>
</evidence>
<feature type="compositionally biased region" description="Basic residues" evidence="12">
    <location>
        <begin position="79"/>
        <end position="88"/>
    </location>
</feature>
<dbReference type="Gene3D" id="3.30.2350.10">
    <property type="entry name" value="Pseudouridine synthase"/>
    <property type="match status" value="1"/>
</dbReference>
<dbReference type="EMBL" id="PGCI01000526">
    <property type="protein sequence ID" value="PLW25585.1"/>
    <property type="molecule type" value="Genomic_DNA"/>
</dbReference>
<dbReference type="AlphaFoldDB" id="A0A2N5TJB7"/>
<organism evidence="15 19">
    <name type="scientific">Puccinia coronata f. sp. avenae</name>
    <dbReference type="NCBI Taxonomy" id="200324"/>
    <lineage>
        <taxon>Eukaryota</taxon>
        <taxon>Fungi</taxon>
        <taxon>Dikarya</taxon>
        <taxon>Basidiomycota</taxon>
        <taxon>Pucciniomycotina</taxon>
        <taxon>Pucciniomycetes</taxon>
        <taxon>Pucciniales</taxon>
        <taxon>Pucciniaceae</taxon>
        <taxon>Puccinia</taxon>
    </lineage>
</organism>
<evidence type="ECO:0000313" key="18">
    <source>
        <dbReference type="Proteomes" id="UP000235388"/>
    </source>
</evidence>